<feature type="compositionally biased region" description="Pro residues" evidence="1">
    <location>
        <begin position="750"/>
        <end position="763"/>
    </location>
</feature>
<protein>
    <submittedName>
        <fullName evidence="2">Uncharacterized protein</fullName>
    </submittedName>
</protein>
<feature type="compositionally biased region" description="Basic and acidic residues" evidence="1">
    <location>
        <begin position="485"/>
        <end position="500"/>
    </location>
</feature>
<feature type="region of interest" description="Disordered" evidence="1">
    <location>
        <begin position="281"/>
        <end position="361"/>
    </location>
</feature>
<feature type="compositionally biased region" description="Low complexity" evidence="1">
    <location>
        <begin position="785"/>
        <end position="794"/>
    </location>
</feature>
<evidence type="ECO:0000313" key="2">
    <source>
        <dbReference type="EMBL" id="KYK63976.1"/>
    </source>
</evidence>
<feature type="region of interest" description="Disordered" evidence="1">
    <location>
        <begin position="214"/>
        <end position="254"/>
    </location>
</feature>
<sequence length="1213" mass="131223">CVTFVRSFCRLSRCLEVSDLNSIRVLSSPSYSSSVEGNASSLSSCPSPSVTSFVAAPLAAAAEKAKANCPDSSAELRGGVEGKAQNECEVGEISLHSQLPPKRKTNSEEKRETPREGKDFLEAAPPLARLREASLTYQRAASLLFSYPSFLQGQEDEMRRALYNTSLFRLWVVRQQARRLHPVDSVSRQREVAALRRRLTTGGYSWRFDTEDAAASSSRGPFPSLFSAGRSSGDTTKDATQRSLDPDGAGATAPFPGCAYAASRLGGKRSSSRAGSVASFLSCFGSSPESSSSVEGPQRREERRELNGEREGDSRECVDGGGGVDTEPTDETAVESEKGTNEAVGDTPSRTALREGPESSESRIVQLAEDAAKRAQAAELFAADSHALPLSRLLVEREAKEKIRQEVRRLAAVEMKYHFYRAEVCAMHAYFMRRFSPSLQAGEVARAAGSEARNQREASEAARQEGEEDGEEGGKGGGDGEEAERETGHREREKEEREEQNGEEDGGARDPVGTSEGVLVSIPKTKRRSLEGNEEAANAPDPPRSVWRFQTKSLTGLRAARERTSADPDEDSHAKSASRNEAEPPQEEEVAEVLRQRERLSVAQDFLRGLRGVRRETGISREETDEEFGGFETRQTEAVERLLRLYSKRNLGSRESVVRQVRLFNLRFGPCKENPLETLRRLTRVFFLASASSPPIAAGSADVAAFPSSCFPSECVPSAPYESTPFLPCQDSSSFASSLARSQTANRSSSPPPSSLQPPPVSPTPSAFSSFSPSSSRPELRGDVSSASSCSLSQKSHDDRDACLSASAASRPCMRPGTPPGCPWAHASRLAAWLSHCMRLQVINALWLLQVLQERRLLASEVSLGTFAAVVYAVTEPLWLGKALRLFFARRRRTACVYSSSTDAVAGRKFHEVVGASTRTRRKREELKRRETRLEAARRKEREGLFQSLSRGREKSLFRSSPQLRALLTGLRKPRHKLLHLQTKCGVDIAVPLARRAAAACVENCMQIAACRGSQLPFGESEESLCRDRPAPGAAARSETAAQGGKQPSASPPRESFCRSESDAHASSTLSVGACKPPFPASASAEAGPPSQVSFQLKRVAGENNASHAGRGATEPTGTVASPQETLPGVLTAEEGGARLTGSFGRVGCGHFVEQSYFEEPACACAAELRKAILRHAVQVLTQVAHLPPEDGGVPAAAIEKARRAAECLSSVF</sequence>
<dbReference type="AlphaFoldDB" id="A0A151H3Q9"/>
<feature type="compositionally biased region" description="Low complexity" evidence="1">
    <location>
        <begin position="764"/>
        <end position="777"/>
    </location>
</feature>
<feature type="compositionally biased region" description="Low complexity" evidence="1">
    <location>
        <begin position="281"/>
        <end position="296"/>
    </location>
</feature>
<accession>A0A151H3Q9</accession>
<feature type="compositionally biased region" description="Basic and acidic residues" evidence="1">
    <location>
        <begin position="453"/>
        <end position="465"/>
    </location>
</feature>
<feature type="non-terminal residue" evidence="2">
    <location>
        <position position="1"/>
    </location>
</feature>
<feature type="region of interest" description="Disordered" evidence="1">
    <location>
        <begin position="91"/>
        <end position="122"/>
    </location>
</feature>
<feature type="compositionally biased region" description="Basic and acidic residues" evidence="1">
    <location>
        <begin position="559"/>
        <end position="582"/>
    </location>
</feature>
<organism evidence="2 3">
    <name type="scientific">Toxoplasma gondii TgCatPRC2</name>
    <dbReference type="NCBI Taxonomy" id="1130821"/>
    <lineage>
        <taxon>Eukaryota</taxon>
        <taxon>Sar</taxon>
        <taxon>Alveolata</taxon>
        <taxon>Apicomplexa</taxon>
        <taxon>Conoidasida</taxon>
        <taxon>Coccidia</taxon>
        <taxon>Eucoccidiorida</taxon>
        <taxon>Eimeriorina</taxon>
        <taxon>Sarcocystidae</taxon>
        <taxon>Toxoplasma</taxon>
    </lineage>
</organism>
<feature type="compositionally biased region" description="Basic and acidic residues" evidence="1">
    <location>
        <begin position="352"/>
        <end position="361"/>
    </location>
</feature>
<proteinExistence type="predicted"/>
<reference evidence="3" key="1">
    <citation type="submission" date="2016-03" db="EMBL/GenBank/DDBJ databases">
        <authorList>
            <person name="Sibley D."/>
            <person name="Venepally P."/>
            <person name="Karamycheva S."/>
            <person name="Hadjithomas M."/>
            <person name="Khan A."/>
            <person name="Brunk B."/>
            <person name="Roos D."/>
            <person name="Caler E."/>
            <person name="Lorenzi H."/>
        </authorList>
    </citation>
    <scope>NUCLEOTIDE SEQUENCE [LARGE SCALE GENOMIC DNA]</scope>
    <source>
        <strain evidence="3">TgCatPRC2</strain>
    </source>
</reference>
<dbReference type="Proteomes" id="UP000075225">
    <property type="component" value="Unassembled WGS sequence"/>
</dbReference>
<dbReference type="VEuPathDB" id="ToxoDB:TGPRC2_250050B"/>
<feature type="region of interest" description="Disordered" evidence="1">
    <location>
        <begin position="446"/>
        <end position="592"/>
    </location>
</feature>
<gene>
    <name evidence="2" type="ORF">TGPRC2_250050B</name>
</gene>
<feature type="region of interest" description="Disordered" evidence="1">
    <location>
        <begin position="1102"/>
        <end position="1124"/>
    </location>
</feature>
<comment type="caution">
    <text evidence="2">The sequence shown here is derived from an EMBL/GenBank/DDBJ whole genome shotgun (WGS) entry which is preliminary data.</text>
</comment>
<feature type="compositionally biased region" description="Basic and acidic residues" evidence="1">
    <location>
        <begin position="297"/>
        <end position="318"/>
    </location>
</feature>
<feature type="region of interest" description="Disordered" evidence="1">
    <location>
        <begin position="1022"/>
        <end position="1063"/>
    </location>
</feature>
<evidence type="ECO:0000256" key="1">
    <source>
        <dbReference type="SAM" id="MobiDB-lite"/>
    </source>
</evidence>
<name>A0A151H3Q9_TOXGO</name>
<dbReference type="OrthoDB" id="10453028at2759"/>
<dbReference type="EMBL" id="AHZP02002467">
    <property type="protein sequence ID" value="KYK63976.1"/>
    <property type="molecule type" value="Genomic_DNA"/>
</dbReference>
<feature type="compositionally biased region" description="Basic and acidic residues" evidence="1">
    <location>
        <begin position="105"/>
        <end position="121"/>
    </location>
</feature>
<evidence type="ECO:0000313" key="3">
    <source>
        <dbReference type="Proteomes" id="UP000075225"/>
    </source>
</evidence>
<feature type="region of interest" description="Disordered" evidence="1">
    <location>
        <begin position="740"/>
        <end position="795"/>
    </location>
</feature>